<sequence>MYDFIIPQELNIADRIGKFTFAQWGFLAGGMLVIMTMLISKNIPMWVSILVGVPVVVLCLFLAFFRKYDMPMYEYLIVLMVYKTLPQEMIYSATESEIELDEFDDNAEVEENLIIA</sequence>
<organism evidence="2 3">
    <name type="scientific">Priestia aryabhattai</name>
    <name type="common">Bacillus aryabhattai</name>
    <dbReference type="NCBI Taxonomy" id="412384"/>
    <lineage>
        <taxon>Bacteria</taxon>
        <taxon>Bacillati</taxon>
        <taxon>Bacillota</taxon>
        <taxon>Bacilli</taxon>
        <taxon>Bacillales</taxon>
        <taxon>Bacillaceae</taxon>
        <taxon>Priestia</taxon>
    </lineage>
</organism>
<accession>A0AAX6NCY6</accession>
<name>A0AAX6NCY6_PRIAR</name>
<protein>
    <submittedName>
        <fullName evidence="2">PrgI family protein</fullName>
    </submittedName>
</protein>
<evidence type="ECO:0000313" key="3">
    <source>
        <dbReference type="Proteomes" id="UP001269400"/>
    </source>
</evidence>
<dbReference type="Proteomes" id="UP001269400">
    <property type="component" value="Unassembled WGS sequence"/>
</dbReference>
<dbReference type="AlphaFoldDB" id="A0AAX6NCY6"/>
<dbReference type="EMBL" id="JAPTGD010000002">
    <property type="protein sequence ID" value="MDU9693758.1"/>
    <property type="molecule type" value="Genomic_DNA"/>
</dbReference>
<keyword evidence="1" id="KW-0812">Transmembrane</keyword>
<keyword evidence="1" id="KW-0472">Membrane</keyword>
<feature type="transmembrane region" description="Helical" evidence="1">
    <location>
        <begin position="21"/>
        <end position="39"/>
    </location>
</feature>
<comment type="caution">
    <text evidence="2">The sequence shown here is derived from an EMBL/GenBank/DDBJ whole genome shotgun (WGS) entry which is preliminary data.</text>
</comment>
<feature type="transmembrane region" description="Helical" evidence="1">
    <location>
        <begin position="45"/>
        <end position="65"/>
    </location>
</feature>
<reference evidence="2" key="1">
    <citation type="journal article" date="2022" name="J Environ Chem Eng">
        <title>Biodegradation of petroleum oil using a constructed nonpathogenic and heavy metal-tolerant bacterial consortium isolated from marine sponges.</title>
        <authorList>
            <person name="Dechsakulwatana C."/>
            <person name="Rungsihiranrut A."/>
            <person name="Muangchinda C."/>
            <person name="Ningthoujam R."/>
            <person name="Klankeo P."/>
            <person name="Pinyakong O."/>
        </authorList>
    </citation>
    <scope>NUCLEOTIDE SEQUENCE</scope>
    <source>
        <strain evidence="2">TL01-2</strain>
    </source>
</reference>
<dbReference type="RefSeq" id="WP_316910977.1">
    <property type="nucleotide sequence ID" value="NZ_JAPTGD010000002.1"/>
</dbReference>
<evidence type="ECO:0000256" key="1">
    <source>
        <dbReference type="SAM" id="Phobius"/>
    </source>
</evidence>
<proteinExistence type="predicted"/>
<keyword evidence="1" id="KW-1133">Transmembrane helix</keyword>
<evidence type="ECO:0000313" key="2">
    <source>
        <dbReference type="EMBL" id="MDU9693758.1"/>
    </source>
</evidence>
<reference evidence="2" key="2">
    <citation type="submission" date="2022-12" db="EMBL/GenBank/DDBJ databases">
        <authorList>
            <person name="Dechsakulwatana C."/>
            <person name="Rungsihiranrut A."/>
            <person name="Muangchinda C."/>
            <person name="Ningthoujam R."/>
            <person name="Klankeo P."/>
            <person name="Pinyakong O."/>
        </authorList>
    </citation>
    <scope>NUCLEOTIDE SEQUENCE</scope>
    <source>
        <strain evidence="2">TL01-2</strain>
    </source>
</reference>
<gene>
    <name evidence="2" type="ORF">O0Q50_21510</name>
</gene>